<feature type="transmembrane region" description="Helical" evidence="7">
    <location>
        <begin position="232"/>
        <end position="253"/>
    </location>
</feature>
<dbReference type="GO" id="GO:0005886">
    <property type="term" value="C:plasma membrane"/>
    <property type="evidence" value="ECO:0007669"/>
    <property type="project" value="UniProtKB-SubCell"/>
</dbReference>
<keyword evidence="4 7" id="KW-0812">Transmembrane</keyword>
<reference evidence="9 10" key="1">
    <citation type="submission" date="2018-08" db="EMBL/GenBank/DDBJ databases">
        <title>Isolation, diversity and antifungal activity of Actinobacteria from wheat.</title>
        <authorList>
            <person name="Han C."/>
        </authorList>
    </citation>
    <scope>NUCLEOTIDE SEQUENCE [LARGE SCALE GENOMIC DNA]</scope>
    <source>
        <strain evidence="9 10">NEAU-YY421</strain>
    </source>
</reference>
<dbReference type="PANTHER" id="PTHR23513">
    <property type="entry name" value="INTEGRAL MEMBRANE EFFLUX PROTEIN-RELATED"/>
    <property type="match status" value="1"/>
</dbReference>
<evidence type="ECO:0000256" key="2">
    <source>
        <dbReference type="ARBA" id="ARBA00022448"/>
    </source>
</evidence>
<organism evidence="9 10">
    <name type="scientific">Streptomyces triticagri</name>
    <dbReference type="NCBI Taxonomy" id="2293568"/>
    <lineage>
        <taxon>Bacteria</taxon>
        <taxon>Bacillati</taxon>
        <taxon>Actinomycetota</taxon>
        <taxon>Actinomycetes</taxon>
        <taxon>Kitasatosporales</taxon>
        <taxon>Streptomycetaceae</taxon>
        <taxon>Streptomyces</taxon>
    </lineage>
</organism>
<dbReference type="Pfam" id="PF05977">
    <property type="entry name" value="MFS_3"/>
    <property type="match status" value="1"/>
</dbReference>
<evidence type="ECO:0000256" key="1">
    <source>
        <dbReference type="ARBA" id="ARBA00004651"/>
    </source>
</evidence>
<dbReference type="RefSeq" id="WP_128559853.1">
    <property type="nucleotide sequence ID" value="NZ_QUAK01000237.1"/>
</dbReference>
<keyword evidence="5 7" id="KW-1133">Transmembrane helix</keyword>
<evidence type="ECO:0000256" key="3">
    <source>
        <dbReference type="ARBA" id="ARBA00022475"/>
    </source>
</evidence>
<dbReference type="EMBL" id="QUAK01000237">
    <property type="protein sequence ID" value="RFU82455.1"/>
    <property type="molecule type" value="Genomic_DNA"/>
</dbReference>
<evidence type="ECO:0000256" key="6">
    <source>
        <dbReference type="ARBA" id="ARBA00023136"/>
    </source>
</evidence>
<evidence type="ECO:0000313" key="10">
    <source>
        <dbReference type="Proteomes" id="UP000263094"/>
    </source>
</evidence>
<sequence>MIGVRESVGVAPAWRGGFGRLWTAAVVSRFGDSLRNAAMPLLAASLTDEPVLVALVSACGYVPWILFGLLGGAVADRVDQRRAMWTVDAVRAVVLGVFAVVVARGDASIGLLLAVAFTLTTLQTVFDNAATAFLPALLPQQALGSANARLQTGQQIAGGFVAAPLMPVLLAVGVAVPYGVDAATYAVATLLILSIRIPGGTAPVPSGSRARGLRADIGDGLRTLWRDPPLRALCLATTVCNVGVGALIATLVLHVTGWLGAGSTVYALALTSYSLGSVAGGFCAGRIAARFGRIRSVCLAGAVQFVPLLAIGTVRQVWVLLAGLVVFGLMGLVWNVNQVTLMQERSPSEMLGRMSAAFRTLTIGAAALGALLGGAAATAWGLNAPALCAAALVGLSVIVLLPVVRAADSSPADEEAF</sequence>
<gene>
    <name evidence="9" type="ORF">DY218_33065</name>
</gene>
<comment type="caution">
    <text evidence="9">The sequence shown here is derived from an EMBL/GenBank/DDBJ whole genome shotgun (WGS) entry which is preliminary data.</text>
</comment>
<feature type="transmembrane region" description="Helical" evidence="7">
    <location>
        <begin position="384"/>
        <end position="404"/>
    </location>
</feature>
<dbReference type="OrthoDB" id="145388at2"/>
<feature type="transmembrane region" description="Helical" evidence="7">
    <location>
        <begin position="317"/>
        <end position="336"/>
    </location>
</feature>
<dbReference type="CDD" id="cd06173">
    <property type="entry name" value="MFS_MefA_like"/>
    <property type="match status" value="1"/>
</dbReference>
<dbReference type="PANTHER" id="PTHR23513:SF6">
    <property type="entry name" value="MAJOR FACILITATOR SUPERFAMILY ASSOCIATED DOMAIN-CONTAINING PROTEIN"/>
    <property type="match status" value="1"/>
</dbReference>
<protein>
    <submittedName>
        <fullName evidence="9">MFS transporter</fullName>
    </submittedName>
</protein>
<feature type="transmembrane region" description="Helical" evidence="7">
    <location>
        <begin position="51"/>
        <end position="71"/>
    </location>
</feature>
<dbReference type="InterPro" id="IPR020846">
    <property type="entry name" value="MFS_dom"/>
</dbReference>
<comment type="subcellular location">
    <subcellularLocation>
        <location evidence="1">Cell membrane</location>
        <topology evidence="1">Multi-pass membrane protein</topology>
    </subcellularLocation>
</comment>
<dbReference type="InterPro" id="IPR036259">
    <property type="entry name" value="MFS_trans_sf"/>
</dbReference>
<dbReference type="Gene3D" id="1.20.1250.20">
    <property type="entry name" value="MFS general substrate transporter like domains"/>
    <property type="match status" value="1"/>
</dbReference>
<keyword evidence="3" id="KW-1003">Cell membrane</keyword>
<evidence type="ECO:0000256" key="7">
    <source>
        <dbReference type="SAM" id="Phobius"/>
    </source>
</evidence>
<feature type="domain" description="Major facilitator superfamily (MFS) profile" evidence="8">
    <location>
        <begin position="229"/>
        <end position="417"/>
    </location>
</feature>
<feature type="transmembrane region" description="Helical" evidence="7">
    <location>
        <begin position="356"/>
        <end position="378"/>
    </location>
</feature>
<evidence type="ECO:0000256" key="4">
    <source>
        <dbReference type="ARBA" id="ARBA00022692"/>
    </source>
</evidence>
<feature type="transmembrane region" description="Helical" evidence="7">
    <location>
        <begin position="156"/>
        <end position="176"/>
    </location>
</feature>
<proteinExistence type="predicted"/>
<dbReference type="GO" id="GO:0022857">
    <property type="term" value="F:transmembrane transporter activity"/>
    <property type="evidence" value="ECO:0007669"/>
    <property type="project" value="InterPro"/>
</dbReference>
<feature type="transmembrane region" description="Helical" evidence="7">
    <location>
        <begin position="294"/>
        <end position="311"/>
    </location>
</feature>
<name>A0A372LVZ6_9ACTN</name>
<accession>A0A372LVZ6</accession>
<evidence type="ECO:0000313" key="9">
    <source>
        <dbReference type="EMBL" id="RFU82455.1"/>
    </source>
</evidence>
<dbReference type="AlphaFoldDB" id="A0A372LVZ6"/>
<evidence type="ECO:0000256" key="5">
    <source>
        <dbReference type="ARBA" id="ARBA00022989"/>
    </source>
</evidence>
<keyword evidence="6 7" id="KW-0472">Membrane</keyword>
<feature type="transmembrane region" description="Helical" evidence="7">
    <location>
        <begin position="265"/>
        <end position="287"/>
    </location>
</feature>
<dbReference type="Proteomes" id="UP000263094">
    <property type="component" value="Unassembled WGS sequence"/>
</dbReference>
<dbReference type="InterPro" id="IPR010290">
    <property type="entry name" value="TM_effector"/>
</dbReference>
<dbReference type="SUPFAM" id="SSF103473">
    <property type="entry name" value="MFS general substrate transporter"/>
    <property type="match status" value="1"/>
</dbReference>
<evidence type="ECO:0000259" key="8">
    <source>
        <dbReference type="PROSITE" id="PS50850"/>
    </source>
</evidence>
<keyword evidence="2" id="KW-0813">Transport</keyword>
<keyword evidence="10" id="KW-1185">Reference proteome</keyword>
<dbReference type="PROSITE" id="PS50850">
    <property type="entry name" value="MFS"/>
    <property type="match status" value="1"/>
</dbReference>